<dbReference type="InterPro" id="IPR011598">
    <property type="entry name" value="bHLH_dom"/>
</dbReference>
<dbReference type="SUPFAM" id="SSF47459">
    <property type="entry name" value="HLH, helix-loop-helix DNA-binding domain"/>
    <property type="match status" value="1"/>
</dbReference>
<dbReference type="InterPro" id="IPR036638">
    <property type="entry name" value="HLH_DNA-bd_sf"/>
</dbReference>
<evidence type="ECO:0000256" key="8">
    <source>
        <dbReference type="SAM" id="MobiDB-lite"/>
    </source>
</evidence>
<dbReference type="Gene3D" id="4.10.280.10">
    <property type="entry name" value="Helix-loop-helix DNA-binding domain"/>
    <property type="match status" value="1"/>
</dbReference>
<proteinExistence type="inferred from homology"/>
<dbReference type="FunFam" id="4.10.280.10:FF:000032">
    <property type="entry name" value="Transcription factor bHLH123 family"/>
    <property type="match status" value="1"/>
</dbReference>
<keyword evidence="7" id="KW-0539">Nucleus</keyword>
<dbReference type="AlphaFoldDB" id="A0AAD8X638"/>
<keyword evidence="4" id="KW-0805">Transcription regulation</keyword>
<organism evidence="10 11">
    <name type="scientific">Lolium multiflorum</name>
    <name type="common">Italian ryegrass</name>
    <name type="synonym">Lolium perenne subsp. multiflorum</name>
    <dbReference type="NCBI Taxonomy" id="4521"/>
    <lineage>
        <taxon>Eukaryota</taxon>
        <taxon>Viridiplantae</taxon>
        <taxon>Streptophyta</taxon>
        <taxon>Embryophyta</taxon>
        <taxon>Tracheophyta</taxon>
        <taxon>Spermatophyta</taxon>
        <taxon>Magnoliopsida</taxon>
        <taxon>Liliopsida</taxon>
        <taxon>Poales</taxon>
        <taxon>Poaceae</taxon>
        <taxon>BOP clade</taxon>
        <taxon>Pooideae</taxon>
        <taxon>Poodae</taxon>
        <taxon>Poeae</taxon>
        <taxon>Poeae Chloroplast Group 2 (Poeae type)</taxon>
        <taxon>Loliodinae</taxon>
        <taxon>Loliinae</taxon>
        <taxon>Lolium</taxon>
    </lineage>
</organism>
<evidence type="ECO:0000259" key="9">
    <source>
        <dbReference type="PROSITE" id="PS50888"/>
    </source>
</evidence>
<comment type="caution">
    <text evidence="10">The sequence shown here is derived from an EMBL/GenBank/DDBJ whole genome shotgun (WGS) entry which is preliminary data.</text>
</comment>
<keyword evidence="5" id="KW-0238">DNA-binding</keyword>
<reference evidence="10" key="1">
    <citation type="submission" date="2023-07" db="EMBL/GenBank/DDBJ databases">
        <title>A chromosome-level genome assembly of Lolium multiflorum.</title>
        <authorList>
            <person name="Chen Y."/>
            <person name="Copetti D."/>
            <person name="Kolliker R."/>
            <person name="Studer B."/>
        </authorList>
    </citation>
    <scope>NUCLEOTIDE SEQUENCE</scope>
    <source>
        <strain evidence="10">02402/16</strain>
        <tissue evidence="10">Leaf</tissue>
    </source>
</reference>
<evidence type="ECO:0000256" key="6">
    <source>
        <dbReference type="ARBA" id="ARBA00023163"/>
    </source>
</evidence>
<feature type="compositionally biased region" description="Low complexity" evidence="8">
    <location>
        <begin position="169"/>
        <end position="187"/>
    </location>
</feature>
<dbReference type="PROSITE" id="PS50888">
    <property type="entry name" value="BHLH"/>
    <property type="match status" value="1"/>
</dbReference>
<evidence type="ECO:0000256" key="4">
    <source>
        <dbReference type="ARBA" id="ARBA00023015"/>
    </source>
</evidence>
<evidence type="ECO:0000256" key="7">
    <source>
        <dbReference type="ARBA" id="ARBA00023242"/>
    </source>
</evidence>
<dbReference type="GO" id="GO:0005634">
    <property type="term" value="C:nucleus"/>
    <property type="evidence" value="ECO:0007669"/>
    <property type="project" value="UniProtKB-SubCell"/>
</dbReference>
<dbReference type="PANTHER" id="PTHR16223">
    <property type="entry name" value="TRANSCRIPTION FACTOR BHLH83-RELATED"/>
    <property type="match status" value="1"/>
</dbReference>
<evidence type="ECO:0000256" key="5">
    <source>
        <dbReference type="ARBA" id="ARBA00023125"/>
    </source>
</evidence>
<gene>
    <name evidence="10" type="ORF">QYE76_014738</name>
</gene>
<dbReference type="PANTHER" id="PTHR16223:SF238">
    <property type="entry name" value="TRANSCRIPTION FACTOR BHLH114"/>
    <property type="match status" value="1"/>
</dbReference>
<evidence type="ECO:0000256" key="1">
    <source>
        <dbReference type="ARBA" id="ARBA00004123"/>
    </source>
</evidence>
<dbReference type="EMBL" id="JAUUTY010000001">
    <property type="protein sequence ID" value="KAK1698041.1"/>
    <property type="molecule type" value="Genomic_DNA"/>
</dbReference>
<dbReference type="InterPro" id="IPR045843">
    <property type="entry name" value="IND-like"/>
</dbReference>
<feature type="compositionally biased region" description="Low complexity" evidence="8">
    <location>
        <begin position="199"/>
        <end position="213"/>
    </location>
</feature>
<name>A0AAD8X638_LOLMU</name>
<feature type="domain" description="BHLH" evidence="9">
    <location>
        <begin position="218"/>
        <end position="267"/>
    </location>
</feature>
<dbReference type="InterPro" id="IPR045239">
    <property type="entry name" value="bHLH95_bHLH"/>
</dbReference>
<accession>A0AAD8X638</accession>
<evidence type="ECO:0000256" key="3">
    <source>
        <dbReference type="ARBA" id="ARBA00011738"/>
    </source>
</evidence>
<dbReference type="GO" id="GO:0046983">
    <property type="term" value="F:protein dimerization activity"/>
    <property type="evidence" value="ECO:0007669"/>
    <property type="project" value="InterPro"/>
</dbReference>
<dbReference type="Proteomes" id="UP001231189">
    <property type="component" value="Unassembled WGS sequence"/>
</dbReference>
<evidence type="ECO:0000256" key="2">
    <source>
        <dbReference type="ARBA" id="ARBA00005510"/>
    </source>
</evidence>
<feature type="region of interest" description="Disordered" evidence="8">
    <location>
        <begin position="169"/>
        <end position="225"/>
    </location>
</feature>
<keyword evidence="11" id="KW-1185">Reference proteome</keyword>
<dbReference type="CDD" id="cd11393">
    <property type="entry name" value="bHLH_AtbHLH_like"/>
    <property type="match status" value="1"/>
</dbReference>
<keyword evidence="6" id="KW-0804">Transcription</keyword>
<dbReference type="GO" id="GO:0000981">
    <property type="term" value="F:DNA-binding transcription factor activity, RNA polymerase II-specific"/>
    <property type="evidence" value="ECO:0007669"/>
    <property type="project" value="TreeGrafter"/>
</dbReference>
<sequence>MAEEWWSSARTGGVHALACSTTSPATTESGTTRLPTTNTMSSQLQPGLPDSAVAASSFFLDDPHMDWTQSFMGGRIAASEAPTSFNALLHLQGDASRQILLDQAQAAPPVPPPTLYADSHYFSSLDSSYGDTPAICQQLLFKNSVTPAAEQQQFPSFFSSSGLFGAPAQGQGSPPLLLQAQKPKPLKSGTATETAVQDACSSSATRRSSPSAAKKPRIETPSPMPTFKVRKEKLGDRITALQQLVSPFGKTDTASVLHEAIGYIKFLHDQVASLSSPYFVRSGRAVQGLHQQGSDNEGGEAKEDLQSRGLCLIPVASTYAVANETAPEFWHPTFGGTFR</sequence>
<evidence type="ECO:0000313" key="11">
    <source>
        <dbReference type="Proteomes" id="UP001231189"/>
    </source>
</evidence>
<protein>
    <recommendedName>
        <fullName evidence="9">BHLH domain-containing protein</fullName>
    </recommendedName>
</protein>
<evidence type="ECO:0000313" key="10">
    <source>
        <dbReference type="EMBL" id="KAK1698041.1"/>
    </source>
</evidence>
<comment type="subcellular location">
    <subcellularLocation>
        <location evidence="1">Nucleus</location>
    </subcellularLocation>
</comment>
<dbReference type="GO" id="GO:0000978">
    <property type="term" value="F:RNA polymerase II cis-regulatory region sequence-specific DNA binding"/>
    <property type="evidence" value="ECO:0007669"/>
    <property type="project" value="TreeGrafter"/>
</dbReference>
<comment type="subunit">
    <text evidence="3">Homodimer.</text>
</comment>
<comment type="similarity">
    <text evidence="2">Belongs to the bHLH protein family.</text>
</comment>